<proteinExistence type="inferred from homology"/>
<evidence type="ECO:0000256" key="2">
    <source>
        <dbReference type="ARBA" id="ARBA00022676"/>
    </source>
</evidence>
<dbReference type="Proteomes" id="UP000228996">
    <property type="component" value="Unassembled WGS sequence"/>
</dbReference>
<sequence>MNIFILILNYNRKKETLKCLKLFNKPDYLKNIIVIDNGSQDNSVNAISGNYPKIKIIENKQNLGFSKGMNVGIKYALEKGAEKILLLNNDIEFTPKSFRALINSEGNIVGPVLQFERNGETVYDFGGHFNKFTGRTYHEETTVRNKIKARNLDYVSGAVILIKREVFEKIGLFDERFFLYYEDADFCYRAKKAGFIVKLEPKSIFFHKLGATSGRNSKITLCHNLRSNLLFINKNIIWFKRPIAWGYWGLLVIKVICNQLLASFRD</sequence>
<keyword evidence="3" id="KW-0808">Transferase</keyword>
<evidence type="ECO:0000259" key="4">
    <source>
        <dbReference type="Pfam" id="PF00535"/>
    </source>
</evidence>
<dbReference type="Gene3D" id="3.90.550.10">
    <property type="entry name" value="Spore Coat Polysaccharide Biosynthesis Protein SpsA, Chain A"/>
    <property type="match status" value="1"/>
</dbReference>
<dbReference type="EMBL" id="PEYO01000022">
    <property type="protein sequence ID" value="PIU03140.1"/>
    <property type="molecule type" value="Genomic_DNA"/>
</dbReference>
<evidence type="ECO:0000256" key="1">
    <source>
        <dbReference type="ARBA" id="ARBA00006739"/>
    </source>
</evidence>
<organism evidence="5 6">
    <name type="scientific">Candidatus Shapirobacteria bacterium CG08_land_8_20_14_0_20_39_18</name>
    <dbReference type="NCBI Taxonomy" id="1974883"/>
    <lineage>
        <taxon>Bacteria</taxon>
        <taxon>Candidatus Shapironibacteriota</taxon>
    </lineage>
</organism>
<dbReference type="Pfam" id="PF00535">
    <property type="entry name" value="Glycos_transf_2"/>
    <property type="match status" value="1"/>
</dbReference>
<reference evidence="6" key="1">
    <citation type="submission" date="2017-09" db="EMBL/GenBank/DDBJ databases">
        <title>Depth-based differentiation of microbial function through sediment-hosted aquifers and enrichment of novel symbionts in the deep terrestrial subsurface.</title>
        <authorList>
            <person name="Probst A.J."/>
            <person name="Ladd B."/>
            <person name="Jarett J.K."/>
            <person name="Geller-Mcgrath D.E."/>
            <person name="Sieber C.M.K."/>
            <person name="Emerson J.B."/>
            <person name="Anantharaman K."/>
            <person name="Thomas B.C."/>
            <person name="Malmstrom R."/>
            <person name="Stieglmeier M."/>
            <person name="Klingl A."/>
            <person name="Woyke T."/>
            <person name="Ryan C.M."/>
            <person name="Banfield J.F."/>
        </authorList>
    </citation>
    <scope>NUCLEOTIDE SEQUENCE [LARGE SCALE GENOMIC DNA]</scope>
</reference>
<dbReference type="InterPro" id="IPR029044">
    <property type="entry name" value="Nucleotide-diphossugar_trans"/>
</dbReference>
<protein>
    <recommendedName>
        <fullName evidence="4">Glycosyltransferase 2-like domain-containing protein</fullName>
    </recommendedName>
</protein>
<dbReference type="SUPFAM" id="SSF53448">
    <property type="entry name" value="Nucleotide-diphospho-sugar transferases"/>
    <property type="match status" value="1"/>
</dbReference>
<dbReference type="PANTHER" id="PTHR43179:SF12">
    <property type="entry name" value="GALACTOFURANOSYLTRANSFERASE GLFT2"/>
    <property type="match status" value="1"/>
</dbReference>
<feature type="domain" description="Glycosyltransferase 2-like" evidence="4">
    <location>
        <begin position="5"/>
        <end position="171"/>
    </location>
</feature>
<comment type="similarity">
    <text evidence="1">Belongs to the glycosyltransferase 2 family.</text>
</comment>
<name>A0A2M6XC26_9BACT</name>
<evidence type="ECO:0000313" key="6">
    <source>
        <dbReference type="Proteomes" id="UP000228996"/>
    </source>
</evidence>
<keyword evidence="2" id="KW-0328">Glycosyltransferase</keyword>
<dbReference type="CDD" id="cd04186">
    <property type="entry name" value="GT_2_like_c"/>
    <property type="match status" value="1"/>
</dbReference>
<evidence type="ECO:0000256" key="3">
    <source>
        <dbReference type="ARBA" id="ARBA00022679"/>
    </source>
</evidence>
<accession>A0A2M6XC26</accession>
<dbReference type="AlphaFoldDB" id="A0A2M6XC26"/>
<dbReference type="GO" id="GO:0016757">
    <property type="term" value="F:glycosyltransferase activity"/>
    <property type="evidence" value="ECO:0007669"/>
    <property type="project" value="UniProtKB-KW"/>
</dbReference>
<evidence type="ECO:0000313" key="5">
    <source>
        <dbReference type="EMBL" id="PIU03140.1"/>
    </source>
</evidence>
<comment type="caution">
    <text evidence="5">The sequence shown here is derived from an EMBL/GenBank/DDBJ whole genome shotgun (WGS) entry which is preliminary data.</text>
</comment>
<gene>
    <name evidence="5" type="ORF">COT44_04570</name>
</gene>
<dbReference type="InterPro" id="IPR001173">
    <property type="entry name" value="Glyco_trans_2-like"/>
</dbReference>
<dbReference type="PANTHER" id="PTHR43179">
    <property type="entry name" value="RHAMNOSYLTRANSFERASE WBBL"/>
    <property type="match status" value="1"/>
</dbReference>